<proteinExistence type="predicted"/>
<dbReference type="SUPFAM" id="SSF52242">
    <property type="entry name" value="Cobalamin (vitamin B12)-binding domain"/>
    <property type="match status" value="1"/>
</dbReference>
<dbReference type="PROSITE" id="PS51332">
    <property type="entry name" value="B12_BINDING"/>
    <property type="match status" value="1"/>
</dbReference>
<dbReference type="Proteomes" id="UP000006062">
    <property type="component" value="Chromosome"/>
</dbReference>
<dbReference type="Gene3D" id="1.10.1240.10">
    <property type="entry name" value="Methionine synthase domain"/>
    <property type="match status" value="1"/>
</dbReference>
<reference evidence="2 3" key="1">
    <citation type="submission" date="2012-06" db="EMBL/GenBank/DDBJ databases">
        <title>Complete sequence of Thiocystis violascens DSM 198.</title>
        <authorList>
            <consortium name="US DOE Joint Genome Institute"/>
            <person name="Lucas S."/>
            <person name="Han J."/>
            <person name="Lapidus A."/>
            <person name="Cheng J.-F."/>
            <person name="Goodwin L."/>
            <person name="Pitluck S."/>
            <person name="Peters L."/>
            <person name="Ovchinnikova G."/>
            <person name="Teshima H."/>
            <person name="Detter J.C."/>
            <person name="Han C."/>
            <person name="Tapia R."/>
            <person name="Land M."/>
            <person name="Hauser L."/>
            <person name="Kyrpides N."/>
            <person name="Ivanova N."/>
            <person name="Pagani I."/>
            <person name="Vogl K."/>
            <person name="Liu Z."/>
            <person name="Frigaard N.-U."/>
            <person name="Bryant D."/>
            <person name="Woyke T."/>
        </authorList>
    </citation>
    <scope>NUCLEOTIDE SEQUENCE [LARGE SCALE GENOMIC DNA]</scope>
    <source>
        <strain evidence="3">ATCC 17096 / DSM 198 / 6111</strain>
    </source>
</reference>
<dbReference type="EMBL" id="CP003154">
    <property type="protein sequence ID" value="AFL75328.1"/>
    <property type="molecule type" value="Genomic_DNA"/>
</dbReference>
<keyword evidence="3" id="KW-1185">Reference proteome</keyword>
<organism evidence="2 3">
    <name type="scientific">Thiocystis violascens (strain ATCC 17096 / DSM 198 / 6111)</name>
    <name type="common">Chromatium violascens</name>
    <dbReference type="NCBI Taxonomy" id="765911"/>
    <lineage>
        <taxon>Bacteria</taxon>
        <taxon>Pseudomonadati</taxon>
        <taxon>Pseudomonadota</taxon>
        <taxon>Gammaproteobacteria</taxon>
        <taxon>Chromatiales</taxon>
        <taxon>Chromatiaceae</taxon>
        <taxon>Thiocystis</taxon>
    </lineage>
</organism>
<dbReference type="KEGG" id="tvi:Thivi_3460"/>
<sequence>MIIDPSAMPAFGFENMPPIPPRAARLYADHADRLASQVSHLLMQHPRLDEFLNGNAFRLLEVNHRNHGAFVAEVLRTRNFELLAKSLPWAYHAYHHQGVPYDYFPVQLDAWKRAIREQLPSAEAASLMPLYDWMLAVHADVIAAAKRYRSERPTVPVGLVEVHGKVVEALIAGDHLAVLHHCQNLLNEGMTFPRLLQWIFYPAMVEIGVRWEKGAVSVEMEHQATAMAYLVLSALYYEQPFPAKARGRAIVASVTNEFHELGAWMVASCLELDGWDVTFLASDCALETLVDTMRAESPRFIALSVSLLSNLEAARETVAALRADLGPASDTPILVGGRALLTAPSLLDAIGADLFLTDCEAAVIWARSLEIAA</sequence>
<dbReference type="STRING" id="765911.Thivi_3460"/>
<gene>
    <name evidence="2" type="ordered locus">Thivi_3460</name>
</gene>
<dbReference type="GO" id="GO:0046872">
    <property type="term" value="F:metal ion binding"/>
    <property type="evidence" value="ECO:0007669"/>
    <property type="project" value="InterPro"/>
</dbReference>
<dbReference type="InterPro" id="IPR003759">
    <property type="entry name" value="Cbl-bd_cap"/>
</dbReference>
<dbReference type="InterPro" id="IPR006158">
    <property type="entry name" value="Cobalamin-bd"/>
</dbReference>
<feature type="domain" description="B12-binding" evidence="1">
    <location>
        <begin position="246"/>
        <end position="373"/>
    </location>
</feature>
<evidence type="ECO:0000313" key="2">
    <source>
        <dbReference type="EMBL" id="AFL75328.1"/>
    </source>
</evidence>
<dbReference type="HOGENOM" id="CLU_064060_0_0_6"/>
<evidence type="ECO:0000259" key="1">
    <source>
        <dbReference type="PROSITE" id="PS51332"/>
    </source>
</evidence>
<dbReference type="AlphaFoldDB" id="I3YEB0"/>
<dbReference type="OrthoDB" id="5756833at2"/>
<dbReference type="Pfam" id="PF02607">
    <property type="entry name" value="B12-binding_2"/>
    <property type="match status" value="1"/>
</dbReference>
<protein>
    <submittedName>
        <fullName evidence="2">Putative cobalamin binding protein</fullName>
    </submittedName>
</protein>
<dbReference type="Pfam" id="PF02310">
    <property type="entry name" value="B12-binding"/>
    <property type="match status" value="1"/>
</dbReference>
<dbReference type="eggNOG" id="COG5012">
    <property type="taxonomic scope" value="Bacteria"/>
</dbReference>
<dbReference type="GO" id="GO:0031419">
    <property type="term" value="F:cobalamin binding"/>
    <property type="evidence" value="ECO:0007669"/>
    <property type="project" value="InterPro"/>
</dbReference>
<dbReference type="Gene3D" id="3.40.50.280">
    <property type="entry name" value="Cobalamin-binding domain"/>
    <property type="match status" value="1"/>
</dbReference>
<dbReference type="InterPro" id="IPR036594">
    <property type="entry name" value="Meth_synthase_dom"/>
</dbReference>
<dbReference type="InterPro" id="IPR036724">
    <property type="entry name" value="Cobalamin-bd_sf"/>
</dbReference>
<accession>I3YEB0</accession>
<name>I3YEB0_THIV6</name>
<evidence type="ECO:0000313" key="3">
    <source>
        <dbReference type="Proteomes" id="UP000006062"/>
    </source>
</evidence>